<proteinExistence type="predicted"/>
<evidence type="ECO:0000313" key="5">
    <source>
        <dbReference type="Proteomes" id="UP000504608"/>
    </source>
</evidence>
<accession>A0A6J1JHC9</accession>
<dbReference type="SUPFAM" id="SSF47473">
    <property type="entry name" value="EF-hand"/>
    <property type="match status" value="1"/>
</dbReference>
<protein>
    <submittedName>
        <fullName evidence="6">Calcium-binding protein CML19</fullName>
    </submittedName>
</protein>
<dbReference type="InterPro" id="IPR002048">
    <property type="entry name" value="EF_hand_dom"/>
</dbReference>
<dbReference type="CDD" id="cd00051">
    <property type="entry name" value="EFh"/>
    <property type="match status" value="1"/>
</dbReference>
<keyword evidence="1" id="KW-0479">Metal-binding</keyword>
<evidence type="ECO:0000256" key="3">
    <source>
        <dbReference type="ARBA" id="ARBA00022837"/>
    </source>
</evidence>
<dbReference type="PANTHER" id="PTHR10891">
    <property type="entry name" value="EF-HAND CALCIUM-BINDING DOMAIN CONTAINING PROTEIN"/>
    <property type="match status" value="1"/>
</dbReference>
<dbReference type="Pfam" id="PF13499">
    <property type="entry name" value="EF-hand_7"/>
    <property type="match status" value="2"/>
</dbReference>
<dbReference type="Gene3D" id="1.10.238.10">
    <property type="entry name" value="EF-hand"/>
    <property type="match status" value="2"/>
</dbReference>
<keyword evidence="5" id="KW-1185">Reference proteome</keyword>
<dbReference type="Proteomes" id="UP000504608">
    <property type="component" value="Unplaced"/>
</dbReference>
<evidence type="ECO:0000313" key="6">
    <source>
        <dbReference type="RefSeq" id="XP_022989992.1"/>
    </source>
</evidence>
<feature type="domain" description="EF-hand" evidence="4">
    <location>
        <begin position="2"/>
        <end position="37"/>
    </location>
</feature>
<keyword evidence="2" id="KW-0677">Repeat</keyword>
<evidence type="ECO:0000256" key="2">
    <source>
        <dbReference type="ARBA" id="ARBA00022737"/>
    </source>
</evidence>
<dbReference type="GO" id="GO:0005509">
    <property type="term" value="F:calcium ion binding"/>
    <property type="evidence" value="ECO:0007669"/>
    <property type="project" value="InterPro"/>
</dbReference>
<name>A0A6J1JHC9_CUCMA</name>
<dbReference type="InterPro" id="IPR018247">
    <property type="entry name" value="EF_Hand_1_Ca_BS"/>
</dbReference>
<feature type="domain" description="EF-hand" evidence="4">
    <location>
        <begin position="39"/>
        <end position="74"/>
    </location>
</feature>
<organism evidence="5 6">
    <name type="scientific">Cucurbita maxima</name>
    <name type="common">Pumpkin</name>
    <name type="synonym">Winter squash</name>
    <dbReference type="NCBI Taxonomy" id="3661"/>
    <lineage>
        <taxon>Eukaryota</taxon>
        <taxon>Viridiplantae</taxon>
        <taxon>Streptophyta</taxon>
        <taxon>Embryophyta</taxon>
        <taxon>Tracheophyta</taxon>
        <taxon>Spermatophyta</taxon>
        <taxon>Magnoliopsida</taxon>
        <taxon>eudicotyledons</taxon>
        <taxon>Gunneridae</taxon>
        <taxon>Pentapetalae</taxon>
        <taxon>rosids</taxon>
        <taxon>fabids</taxon>
        <taxon>Cucurbitales</taxon>
        <taxon>Cucurbitaceae</taxon>
        <taxon>Cucurbiteae</taxon>
        <taxon>Cucurbita</taxon>
    </lineage>
</organism>
<dbReference type="InterPro" id="IPR011992">
    <property type="entry name" value="EF-hand-dom_pair"/>
</dbReference>
<dbReference type="GeneID" id="111487021"/>
<reference evidence="6" key="1">
    <citation type="submission" date="2025-08" db="UniProtKB">
        <authorList>
            <consortium name="RefSeq"/>
        </authorList>
    </citation>
    <scope>IDENTIFICATION</scope>
    <source>
        <tissue evidence="6">Young leaves</tissue>
    </source>
</reference>
<dbReference type="AlphaFoldDB" id="A0A6J1JHC9"/>
<sequence>MPQFSRYQRVFNSIDSDCDGKVSSQDLLTRFAAVTGEHLTEEEAAAVVAAYDSDDDGLLEIAEFERFVEEGDGEGKEIKEAFKMYEMEGLGVITAVSLRRMLSQLGESRSIGDCNRMIAKFDVNGDGVLCFDEFRIMMLL</sequence>
<evidence type="ECO:0000256" key="1">
    <source>
        <dbReference type="ARBA" id="ARBA00022723"/>
    </source>
</evidence>
<dbReference type="InterPro" id="IPR039647">
    <property type="entry name" value="EF_hand_pair_protein_CML-like"/>
</dbReference>
<dbReference type="RefSeq" id="XP_022989992.1">
    <property type="nucleotide sequence ID" value="XM_023134224.1"/>
</dbReference>
<keyword evidence="3" id="KW-0106">Calcium</keyword>
<dbReference type="PROSITE" id="PS50222">
    <property type="entry name" value="EF_HAND_2"/>
    <property type="match status" value="3"/>
</dbReference>
<dbReference type="SMART" id="SM00054">
    <property type="entry name" value="EFh"/>
    <property type="match status" value="4"/>
</dbReference>
<dbReference type="PROSITE" id="PS00018">
    <property type="entry name" value="EF_HAND_1"/>
    <property type="match status" value="3"/>
</dbReference>
<dbReference type="KEGG" id="cmax:111487021"/>
<evidence type="ECO:0000259" key="4">
    <source>
        <dbReference type="PROSITE" id="PS50222"/>
    </source>
</evidence>
<dbReference type="FunFam" id="1.10.238.10:FF:000003">
    <property type="entry name" value="Calmodulin A"/>
    <property type="match status" value="1"/>
</dbReference>
<feature type="domain" description="EF-hand" evidence="4">
    <location>
        <begin position="109"/>
        <end position="140"/>
    </location>
</feature>
<dbReference type="OrthoDB" id="26525at2759"/>
<gene>
    <name evidence="6" type="primary">LOC111487021</name>
</gene>